<dbReference type="EMBL" id="BPLQ01008901">
    <property type="protein sequence ID" value="GIY40260.1"/>
    <property type="molecule type" value="Genomic_DNA"/>
</dbReference>
<comment type="caution">
    <text evidence="1">The sequence shown here is derived from an EMBL/GenBank/DDBJ whole genome shotgun (WGS) entry which is preliminary data.</text>
</comment>
<gene>
    <name evidence="1" type="ORF">CDAR_307461</name>
</gene>
<dbReference type="Proteomes" id="UP001054837">
    <property type="component" value="Unassembled WGS sequence"/>
</dbReference>
<keyword evidence="2" id="KW-1185">Reference proteome</keyword>
<dbReference type="AlphaFoldDB" id="A0AAV4T1S8"/>
<protein>
    <submittedName>
        <fullName evidence="1">Uncharacterized protein</fullName>
    </submittedName>
</protein>
<proteinExistence type="predicted"/>
<reference evidence="1 2" key="1">
    <citation type="submission" date="2021-06" db="EMBL/GenBank/DDBJ databases">
        <title>Caerostris darwini draft genome.</title>
        <authorList>
            <person name="Kono N."/>
            <person name="Arakawa K."/>
        </authorList>
    </citation>
    <scope>NUCLEOTIDE SEQUENCE [LARGE SCALE GENOMIC DNA]</scope>
</reference>
<accession>A0AAV4T1S8</accession>
<name>A0AAV4T1S8_9ARAC</name>
<organism evidence="1 2">
    <name type="scientific">Caerostris darwini</name>
    <dbReference type="NCBI Taxonomy" id="1538125"/>
    <lineage>
        <taxon>Eukaryota</taxon>
        <taxon>Metazoa</taxon>
        <taxon>Ecdysozoa</taxon>
        <taxon>Arthropoda</taxon>
        <taxon>Chelicerata</taxon>
        <taxon>Arachnida</taxon>
        <taxon>Araneae</taxon>
        <taxon>Araneomorphae</taxon>
        <taxon>Entelegynae</taxon>
        <taxon>Araneoidea</taxon>
        <taxon>Araneidae</taxon>
        <taxon>Caerostris</taxon>
    </lineage>
</organism>
<sequence>MKVSFSLEIESFASEPNGFVVDAINQAAKVSRFFLGRNEISGLFLNMGKEFPKDSCYRKETITNSYKFRIIVPLHATGSVFRHGAAKGRRVDAKASFIDTALISVSLNE</sequence>
<evidence type="ECO:0000313" key="2">
    <source>
        <dbReference type="Proteomes" id="UP001054837"/>
    </source>
</evidence>
<evidence type="ECO:0000313" key="1">
    <source>
        <dbReference type="EMBL" id="GIY40260.1"/>
    </source>
</evidence>